<dbReference type="RefSeq" id="WP_074793522.1">
    <property type="nucleotide sequence ID" value="NZ_FOVJ01000001.1"/>
</dbReference>
<dbReference type="GO" id="GO:0042398">
    <property type="term" value="P:modified amino acid biosynthetic process"/>
    <property type="evidence" value="ECO:0007669"/>
    <property type="project" value="InterPro"/>
</dbReference>
<accession>A0A1I4XEA7</accession>
<dbReference type="GO" id="GO:0004357">
    <property type="term" value="F:glutamate-cysteine ligase activity"/>
    <property type="evidence" value="ECO:0007669"/>
    <property type="project" value="InterPro"/>
</dbReference>
<reference evidence="2" key="1">
    <citation type="submission" date="2016-10" db="EMBL/GenBank/DDBJ databases">
        <authorList>
            <person name="Varghese N."/>
        </authorList>
    </citation>
    <scope>NUCLEOTIDE SEQUENCE [LARGE SCALE GENOMIC DNA]</scope>
    <source>
        <strain evidence="2">Nsp8</strain>
    </source>
</reference>
<dbReference type="PANTHER" id="PTHR36510">
    <property type="entry name" value="GLUTAMATE--CYSTEINE LIGASE 2-RELATED"/>
    <property type="match status" value="1"/>
</dbReference>
<protein>
    <submittedName>
        <fullName evidence="1">Gamma-glutamyl:cysteine ligase YbdK, ATP-grasp superfamily</fullName>
    </submittedName>
</protein>
<organism evidence="1 2">
    <name type="scientific">Nitrosospira briensis</name>
    <dbReference type="NCBI Taxonomy" id="35799"/>
    <lineage>
        <taxon>Bacteria</taxon>
        <taxon>Pseudomonadati</taxon>
        <taxon>Pseudomonadota</taxon>
        <taxon>Betaproteobacteria</taxon>
        <taxon>Nitrosomonadales</taxon>
        <taxon>Nitrosomonadaceae</taxon>
        <taxon>Nitrosospira</taxon>
    </lineage>
</organism>
<dbReference type="InterPro" id="IPR050141">
    <property type="entry name" value="GCL_type2/YbdK_subfam"/>
</dbReference>
<sequence length="412" mass="46701">MMDALHAFSVFGVELEYMIVDRESLSILPVADELLHRLSGTQASEIRHGTLAWSNELALHLLELKNVTPTREVESLPAAFQNEIQQINHLLESMNGMLMPTGMHPWMNPAAETRLWPHKDADIYLAYDRIFNCKQHGWANLQSMHLNLPFADDYEFERLHAAVRLLLPILPALAASSPISEGNNTGFMNFRMENYRTHQIRVPSTIGRVIPETVTSRAGYEAEILSPMYRDIAVLDEKGILQHEWLNVRGAVPRFDRNAIEIRVIDTQECPQANLAIAAVTIDAVRALYDETYAPLAEQQAMSTDELATIMHACICDAEQAIIENAEYLRLLGLPAGRCEGRDLWRHLIGAAMRSQPEQRGMRQNELRIILEHGPLARRILRALGSDFSRGQLRSVYRELCDCLEEGRMFQG</sequence>
<evidence type="ECO:0000313" key="2">
    <source>
        <dbReference type="Proteomes" id="UP000183107"/>
    </source>
</evidence>
<dbReference type="Gene3D" id="3.30.590.20">
    <property type="match status" value="1"/>
</dbReference>
<dbReference type="SUPFAM" id="SSF55931">
    <property type="entry name" value="Glutamine synthetase/guanido kinase"/>
    <property type="match status" value="1"/>
</dbReference>
<gene>
    <name evidence="1" type="ORF">SAMN05216386_0077</name>
</gene>
<keyword evidence="1" id="KW-0436">Ligase</keyword>
<dbReference type="Proteomes" id="UP000183107">
    <property type="component" value="Unassembled WGS sequence"/>
</dbReference>
<dbReference type="InterPro" id="IPR014746">
    <property type="entry name" value="Gln_synth/guanido_kin_cat_dom"/>
</dbReference>
<dbReference type="InterPro" id="IPR006336">
    <property type="entry name" value="GCS2"/>
</dbReference>
<dbReference type="PANTHER" id="PTHR36510:SF1">
    <property type="entry name" value="GLUTAMATE--CYSTEINE LIGASE 2-RELATED"/>
    <property type="match status" value="1"/>
</dbReference>
<dbReference type="AlphaFoldDB" id="A0A1I4XEA7"/>
<dbReference type="EMBL" id="FOVJ01000001">
    <property type="protein sequence ID" value="SFN24238.1"/>
    <property type="molecule type" value="Genomic_DNA"/>
</dbReference>
<evidence type="ECO:0000313" key="1">
    <source>
        <dbReference type="EMBL" id="SFN24238.1"/>
    </source>
</evidence>
<dbReference type="OrthoDB" id="9804786at2"/>
<name>A0A1I4XEA7_9PROT</name>
<proteinExistence type="predicted"/>
<keyword evidence="2" id="KW-1185">Reference proteome</keyword>
<dbReference type="Pfam" id="PF04107">
    <property type="entry name" value="GCS2"/>
    <property type="match status" value="1"/>
</dbReference>